<evidence type="ECO:0000256" key="3">
    <source>
        <dbReference type="PIRSR" id="PIRSR001434-2"/>
    </source>
</evidence>
<comment type="similarity">
    <text evidence="4">Belongs to the trans-sulfuration enzymes family.</text>
</comment>
<name>A0A5C6TWP9_9SPHN</name>
<dbReference type="InterPro" id="IPR015421">
    <property type="entry name" value="PyrdxlP-dep_Trfase_major"/>
</dbReference>
<dbReference type="GO" id="GO:0030170">
    <property type="term" value="F:pyridoxal phosphate binding"/>
    <property type="evidence" value="ECO:0007669"/>
    <property type="project" value="InterPro"/>
</dbReference>
<dbReference type="PANTHER" id="PTHR11808">
    <property type="entry name" value="TRANS-SULFURATION ENZYME FAMILY MEMBER"/>
    <property type="match status" value="1"/>
</dbReference>
<feature type="region of interest" description="Disordered" evidence="5">
    <location>
        <begin position="1"/>
        <end position="25"/>
    </location>
</feature>
<reference evidence="6 7" key="1">
    <citation type="journal article" date="2015" name="J. Microbiol.">
        <title>Sphingosinicella ginsenosidimutans sp. nov., with ginsenoside converting activity.</title>
        <authorList>
            <person name="Kim J.K."/>
            <person name="Kang M.S."/>
            <person name="Park S.C."/>
            <person name="Kim K.M."/>
            <person name="Choi K."/>
            <person name="Yoon M.H."/>
            <person name="Im W.T."/>
        </authorList>
    </citation>
    <scope>NUCLEOTIDE SEQUENCE [LARGE SCALE GENOMIC DNA]</scope>
    <source>
        <strain evidence="6 7">BS-11</strain>
    </source>
</reference>
<proteinExistence type="inferred from homology"/>
<evidence type="ECO:0000313" key="7">
    <source>
        <dbReference type="Proteomes" id="UP000321249"/>
    </source>
</evidence>
<sequence>MTDKRDPATILSSARPDADPALGGLTPPLWASDTFRWPSAEDKPAYDYGRTVNPNRDMLVDVLAELEGAAGGALTASGQAAALLALLLVPASAHVVAPHDCYGGTYRLIRGLEDQGRLSATFVDMTDLDAVAAALARETALVWIETPSNPLMRITDIAAVAALAKPAGALVIADNTLPTPLRQTPLALGCDLVLHSTTKAINGHSDLFGGALLAKDAALVEQLHWWANAAGLNAGARDAWETLRGARTLALRIDRQEANASAIARWLAARPEVEIVHYPGLADHPHHALAARQQGGPGFMLSFRVKGSAARFLDALALITLASSLGGHSSLICTPATMTHRGMPPEAQAEAGIAPDLLRLSVGIEAADDLIADLARGLAAI</sequence>
<dbReference type="PIRSF" id="PIRSF001434">
    <property type="entry name" value="CGS"/>
    <property type="match status" value="1"/>
</dbReference>
<dbReference type="FunFam" id="3.40.640.10:FF:000046">
    <property type="entry name" value="Cystathionine gamma-lyase"/>
    <property type="match status" value="1"/>
</dbReference>
<keyword evidence="2 3" id="KW-0663">Pyridoxal phosphate</keyword>
<dbReference type="GO" id="GO:0003962">
    <property type="term" value="F:cystathionine gamma-synthase activity"/>
    <property type="evidence" value="ECO:0007669"/>
    <property type="project" value="TreeGrafter"/>
</dbReference>
<dbReference type="OrthoDB" id="9805807at2"/>
<dbReference type="Proteomes" id="UP000321249">
    <property type="component" value="Unassembled WGS sequence"/>
</dbReference>
<dbReference type="GO" id="GO:0019346">
    <property type="term" value="P:transsulfuration"/>
    <property type="evidence" value="ECO:0007669"/>
    <property type="project" value="InterPro"/>
</dbReference>
<organism evidence="6 7">
    <name type="scientific">Allosphingosinicella ginsenosidimutans</name>
    <dbReference type="NCBI Taxonomy" id="1176539"/>
    <lineage>
        <taxon>Bacteria</taxon>
        <taxon>Pseudomonadati</taxon>
        <taxon>Pseudomonadota</taxon>
        <taxon>Alphaproteobacteria</taxon>
        <taxon>Sphingomonadales</taxon>
        <taxon>Sphingomonadaceae</taxon>
        <taxon>Allosphingosinicella</taxon>
    </lineage>
</organism>
<gene>
    <name evidence="6" type="ORF">FRZ32_14675</name>
</gene>
<dbReference type="Gene3D" id="3.90.1150.10">
    <property type="entry name" value="Aspartate Aminotransferase, domain 1"/>
    <property type="match status" value="1"/>
</dbReference>
<comment type="caution">
    <text evidence="6">The sequence shown here is derived from an EMBL/GenBank/DDBJ whole genome shotgun (WGS) entry which is preliminary data.</text>
</comment>
<dbReference type="Pfam" id="PF01053">
    <property type="entry name" value="Cys_Met_Meta_PP"/>
    <property type="match status" value="1"/>
</dbReference>
<feature type="modified residue" description="N6-(pyridoxal phosphate)lysine" evidence="3">
    <location>
        <position position="199"/>
    </location>
</feature>
<protein>
    <submittedName>
        <fullName evidence="6">O-succinylhomoserine (Thiol)-lyase</fullName>
    </submittedName>
</protein>
<evidence type="ECO:0000256" key="2">
    <source>
        <dbReference type="ARBA" id="ARBA00022898"/>
    </source>
</evidence>
<dbReference type="GO" id="GO:0004123">
    <property type="term" value="F:cystathionine gamma-lyase activity"/>
    <property type="evidence" value="ECO:0007669"/>
    <property type="project" value="TreeGrafter"/>
</dbReference>
<dbReference type="PANTHER" id="PTHR11808:SF75">
    <property type="entry name" value="CYSTATHIONINE GAMMA-SYNTHASE"/>
    <property type="match status" value="1"/>
</dbReference>
<evidence type="ECO:0000256" key="5">
    <source>
        <dbReference type="SAM" id="MobiDB-lite"/>
    </source>
</evidence>
<dbReference type="Gene3D" id="3.40.640.10">
    <property type="entry name" value="Type I PLP-dependent aspartate aminotransferase-like (Major domain)"/>
    <property type="match status" value="1"/>
</dbReference>
<evidence type="ECO:0000256" key="4">
    <source>
        <dbReference type="RuleBase" id="RU362118"/>
    </source>
</evidence>
<dbReference type="InterPro" id="IPR015422">
    <property type="entry name" value="PyrdxlP-dep_Trfase_small"/>
</dbReference>
<dbReference type="EMBL" id="VOQQ01000001">
    <property type="protein sequence ID" value="TXC64777.1"/>
    <property type="molecule type" value="Genomic_DNA"/>
</dbReference>
<dbReference type="InterPro" id="IPR015424">
    <property type="entry name" value="PyrdxlP-dep_Trfase"/>
</dbReference>
<evidence type="ECO:0000256" key="1">
    <source>
        <dbReference type="ARBA" id="ARBA00001933"/>
    </source>
</evidence>
<evidence type="ECO:0000313" key="6">
    <source>
        <dbReference type="EMBL" id="TXC64777.1"/>
    </source>
</evidence>
<dbReference type="AlphaFoldDB" id="A0A5C6TWP9"/>
<dbReference type="RefSeq" id="WP_147044200.1">
    <property type="nucleotide sequence ID" value="NZ_BAABIR010000001.1"/>
</dbReference>
<dbReference type="SUPFAM" id="SSF53383">
    <property type="entry name" value="PLP-dependent transferases"/>
    <property type="match status" value="1"/>
</dbReference>
<dbReference type="GO" id="GO:0019343">
    <property type="term" value="P:cysteine biosynthetic process via cystathionine"/>
    <property type="evidence" value="ECO:0007669"/>
    <property type="project" value="TreeGrafter"/>
</dbReference>
<comment type="cofactor">
    <cofactor evidence="1 4">
        <name>pyridoxal 5'-phosphate</name>
        <dbReference type="ChEBI" id="CHEBI:597326"/>
    </cofactor>
</comment>
<dbReference type="InterPro" id="IPR000277">
    <property type="entry name" value="Cys/Met-Metab_PyrdxlP-dep_enz"/>
</dbReference>
<keyword evidence="6" id="KW-0456">Lyase</keyword>
<accession>A0A5C6TWP9</accession>
<dbReference type="GO" id="GO:0005737">
    <property type="term" value="C:cytoplasm"/>
    <property type="evidence" value="ECO:0007669"/>
    <property type="project" value="TreeGrafter"/>
</dbReference>
<keyword evidence="7" id="KW-1185">Reference proteome</keyword>